<proteinExistence type="predicted"/>
<comment type="caution">
    <text evidence="1">The sequence shown here is derived from an EMBL/GenBank/DDBJ whole genome shotgun (WGS) entry which is preliminary data.</text>
</comment>
<dbReference type="Proteomes" id="UP000198211">
    <property type="component" value="Unassembled WGS sequence"/>
</dbReference>
<keyword evidence="2" id="KW-1185">Reference proteome</keyword>
<reference evidence="2" key="1">
    <citation type="submission" date="2017-03" db="EMBL/GenBank/DDBJ databases">
        <title>Phytopthora megakarya and P. palmivora, two closely related causual agents of cacao black pod achieved similar genome size and gene model numbers by different mechanisms.</title>
        <authorList>
            <person name="Ali S."/>
            <person name="Shao J."/>
            <person name="Larry D.J."/>
            <person name="Kronmiller B."/>
            <person name="Shen D."/>
            <person name="Strem M.D."/>
            <person name="Melnick R.L."/>
            <person name="Guiltinan M.J."/>
            <person name="Tyler B.M."/>
            <person name="Meinhardt L.W."/>
            <person name="Bailey B.A."/>
        </authorList>
    </citation>
    <scope>NUCLEOTIDE SEQUENCE [LARGE SCALE GENOMIC DNA]</scope>
    <source>
        <strain evidence="2">zdho120</strain>
    </source>
</reference>
<evidence type="ECO:0000313" key="1">
    <source>
        <dbReference type="EMBL" id="OWZ12558.1"/>
    </source>
</evidence>
<evidence type="ECO:0000313" key="2">
    <source>
        <dbReference type="Proteomes" id="UP000198211"/>
    </source>
</evidence>
<gene>
    <name evidence="1" type="ORF">PHMEG_00014258</name>
</gene>
<accession>A0A225W5S9</accession>
<protein>
    <submittedName>
        <fullName evidence="1">Uncharacterized protein</fullName>
    </submittedName>
</protein>
<sequence>MIEQLNDKWESSFRAEAVVWRIARRILISSSNYQTLRRSWNSFGVTLDSIEQRLPSRERTIEAFLVIYHYHLHIM</sequence>
<organism evidence="1 2">
    <name type="scientific">Phytophthora megakarya</name>
    <dbReference type="NCBI Taxonomy" id="4795"/>
    <lineage>
        <taxon>Eukaryota</taxon>
        <taxon>Sar</taxon>
        <taxon>Stramenopiles</taxon>
        <taxon>Oomycota</taxon>
        <taxon>Peronosporomycetes</taxon>
        <taxon>Peronosporales</taxon>
        <taxon>Peronosporaceae</taxon>
        <taxon>Phytophthora</taxon>
    </lineage>
</organism>
<dbReference type="AlphaFoldDB" id="A0A225W5S9"/>
<dbReference type="EMBL" id="NBNE01001810">
    <property type="protein sequence ID" value="OWZ12558.1"/>
    <property type="molecule type" value="Genomic_DNA"/>
</dbReference>
<name>A0A225W5S9_9STRA</name>